<gene>
    <name evidence="2" type="ORF">SSS_133</name>
</gene>
<dbReference type="Proteomes" id="UP000070412">
    <property type="component" value="Unassembled WGS sequence"/>
</dbReference>
<dbReference type="AlphaFoldDB" id="A0A834RF97"/>
<feature type="region of interest" description="Disordered" evidence="1">
    <location>
        <begin position="77"/>
        <end position="179"/>
    </location>
</feature>
<organism evidence="2">
    <name type="scientific">Sarcoptes scabiei</name>
    <name type="common">Itch mite</name>
    <name type="synonym">Acarus scabiei</name>
    <dbReference type="NCBI Taxonomy" id="52283"/>
    <lineage>
        <taxon>Eukaryota</taxon>
        <taxon>Metazoa</taxon>
        <taxon>Ecdysozoa</taxon>
        <taxon>Arthropoda</taxon>
        <taxon>Chelicerata</taxon>
        <taxon>Arachnida</taxon>
        <taxon>Acari</taxon>
        <taxon>Acariformes</taxon>
        <taxon>Sarcoptiformes</taxon>
        <taxon>Astigmata</taxon>
        <taxon>Psoroptidia</taxon>
        <taxon>Sarcoptoidea</taxon>
        <taxon>Sarcoptidae</taxon>
        <taxon>Sarcoptinae</taxon>
        <taxon>Sarcoptes</taxon>
    </lineage>
</organism>
<dbReference type="EnsemblMetazoa" id="SSS_133s_mrna">
    <property type="protein sequence ID" value="KAF7495536.1"/>
    <property type="gene ID" value="SSS_133"/>
</dbReference>
<accession>A0A834RF97</accession>
<evidence type="ECO:0000313" key="3">
    <source>
        <dbReference type="EnsemblMetazoa" id="KAF7495536.1"/>
    </source>
</evidence>
<evidence type="ECO:0000313" key="2">
    <source>
        <dbReference type="EMBL" id="KAF7495536.1"/>
    </source>
</evidence>
<feature type="compositionally biased region" description="Polar residues" evidence="1">
    <location>
        <begin position="84"/>
        <end position="95"/>
    </location>
</feature>
<feature type="compositionally biased region" description="Basic residues" evidence="1">
    <location>
        <begin position="149"/>
        <end position="158"/>
    </location>
</feature>
<reference evidence="4" key="1">
    <citation type="journal article" date="2020" name="PLoS Negl. Trop. Dis.">
        <title>High-quality nuclear genome for Sarcoptes scabiei-A critical resource for a neglected parasite.</title>
        <authorList>
            <person name="Korhonen P.K."/>
            <person name="Gasser R.B."/>
            <person name="Ma G."/>
            <person name="Wang T."/>
            <person name="Stroehlein A.J."/>
            <person name="Young N.D."/>
            <person name="Ang C.S."/>
            <person name="Fernando D.D."/>
            <person name="Lu H.C."/>
            <person name="Taylor S."/>
            <person name="Reynolds S.L."/>
            <person name="Mofiz E."/>
            <person name="Najaraj S.H."/>
            <person name="Gowda H."/>
            <person name="Madugundu A."/>
            <person name="Renuse S."/>
            <person name="Holt D."/>
            <person name="Pandey A."/>
            <person name="Papenfuss A.T."/>
            <person name="Fischer K."/>
        </authorList>
    </citation>
    <scope>NUCLEOTIDE SEQUENCE [LARGE SCALE GENOMIC DNA]</scope>
</reference>
<dbReference type="EMBL" id="WVUK01000048">
    <property type="protein sequence ID" value="KAF7495536.1"/>
    <property type="molecule type" value="Genomic_DNA"/>
</dbReference>
<sequence length="179" mass="20201">MPSTESNADNSILRKQLAAIEINWCLNPSIQCDDFYADWKQKFDVILSKNLIEKFLSILNETNGKCDSLSFELSAESDDDLAGSNENAKQMPTKNGTKRNKKKMESEHQAISSGSSKSDLKETKSSNKKSSEKEENLVKEEAEIESKPKKARNIVKQKSKIEPTQKPTRTSQRTKKQSN</sequence>
<keyword evidence="4" id="KW-1185">Reference proteome</keyword>
<reference evidence="2" key="2">
    <citation type="submission" date="2020-01" db="EMBL/GenBank/DDBJ databases">
        <authorList>
            <person name="Korhonen P.K.K."/>
            <person name="Guangxu M.G."/>
            <person name="Wang T.W."/>
            <person name="Stroehlein A.J.S."/>
            <person name="Young N.D."/>
            <person name="Ang C.-S.A."/>
            <person name="Fernando D.W.F."/>
            <person name="Lu H.L."/>
            <person name="Taylor S.T."/>
            <person name="Ehtesham M.E.M."/>
            <person name="Najaraj S.H.N."/>
            <person name="Harsha G.H.G."/>
            <person name="Madugundu A.M."/>
            <person name="Renuse S.R."/>
            <person name="Holt D.H."/>
            <person name="Pandey A.P."/>
            <person name="Papenfuss A.P."/>
            <person name="Gasser R.B.G."/>
            <person name="Fischer K.F."/>
        </authorList>
    </citation>
    <scope>NUCLEOTIDE SEQUENCE</scope>
    <source>
        <strain evidence="2">SSS_KF_BRIS2020</strain>
    </source>
</reference>
<evidence type="ECO:0000313" key="4">
    <source>
        <dbReference type="Proteomes" id="UP000070412"/>
    </source>
</evidence>
<reference evidence="3" key="3">
    <citation type="submission" date="2022-06" db="UniProtKB">
        <authorList>
            <consortium name="EnsemblMetazoa"/>
        </authorList>
    </citation>
    <scope>IDENTIFICATION</scope>
</reference>
<protein>
    <submittedName>
        <fullName evidence="2 3">Uncharacterized protein</fullName>
    </submittedName>
</protein>
<name>A0A834RF97_SARSC</name>
<feature type="compositionally biased region" description="Basic and acidic residues" evidence="1">
    <location>
        <begin position="118"/>
        <end position="148"/>
    </location>
</feature>
<proteinExistence type="predicted"/>
<evidence type="ECO:0000256" key="1">
    <source>
        <dbReference type="SAM" id="MobiDB-lite"/>
    </source>
</evidence>